<organism evidence="3 4">
    <name type="scientific">Undibacterium cyanobacteriorum</name>
    <dbReference type="NCBI Taxonomy" id="3073561"/>
    <lineage>
        <taxon>Bacteria</taxon>
        <taxon>Pseudomonadati</taxon>
        <taxon>Pseudomonadota</taxon>
        <taxon>Betaproteobacteria</taxon>
        <taxon>Burkholderiales</taxon>
        <taxon>Oxalobacteraceae</taxon>
        <taxon>Undibacterium</taxon>
    </lineage>
</organism>
<dbReference type="Proteomes" id="UP001181355">
    <property type="component" value="Chromosome"/>
</dbReference>
<dbReference type="InterPro" id="IPR044996">
    <property type="entry name" value="COQ10-like"/>
</dbReference>
<name>A0ABY9RCF9_9BURK</name>
<evidence type="ECO:0000256" key="1">
    <source>
        <dbReference type="ARBA" id="ARBA00008918"/>
    </source>
</evidence>
<dbReference type="SUPFAM" id="SSF55961">
    <property type="entry name" value="Bet v1-like"/>
    <property type="match status" value="1"/>
</dbReference>
<dbReference type="Pfam" id="PF03364">
    <property type="entry name" value="Polyketide_cyc"/>
    <property type="match status" value="1"/>
</dbReference>
<proteinExistence type="inferred from homology"/>
<dbReference type="PANTHER" id="PTHR12901:SF10">
    <property type="entry name" value="COENZYME Q-BINDING PROTEIN COQ10, MITOCHONDRIAL"/>
    <property type="match status" value="1"/>
</dbReference>
<dbReference type="InterPro" id="IPR005031">
    <property type="entry name" value="COQ10_START"/>
</dbReference>
<evidence type="ECO:0000313" key="4">
    <source>
        <dbReference type="Proteomes" id="UP001181355"/>
    </source>
</evidence>
<dbReference type="EMBL" id="CP133720">
    <property type="protein sequence ID" value="WMW78938.1"/>
    <property type="molecule type" value="Genomic_DNA"/>
</dbReference>
<dbReference type="Gene3D" id="3.30.530.20">
    <property type="match status" value="1"/>
</dbReference>
<protein>
    <submittedName>
        <fullName evidence="3">Type II toxin-antitoxin system RatA family toxin</fullName>
    </submittedName>
</protein>
<dbReference type="CDD" id="cd07813">
    <property type="entry name" value="COQ10p_like"/>
    <property type="match status" value="1"/>
</dbReference>
<dbReference type="InterPro" id="IPR023393">
    <property type="entry name" value="START-like_dom_sf"/>
</dbReference>
<reference evidence="3" key="1">
    <citation type="submission" date="2023-09" db="EMBL/GenBank/DDBJ databases">
        <title>Undibacterium sp. 20NA77.5 isolated from freshwater.</title>
        <authorList>
            <person name="Le V."/>
            <person name="Ko S.-R."/>
            <person name="Ahn C.-Y."/>
            <person name="Oh H.-M."/>
        </authorList>
    </citation>
    <scope>NUCLEOTIDE SEQUENCE</scope>
    <source>
        <strain evidence="3">20NA77.5</strain>
    </source>
</reference>
<accession>A0ABY9RCF9</accession>
<comment type="similarity">
    <text evidence="1">Belongs to the ribosome association toxin RatA family.</text>
</comment>
<keyword evidence="4" id="KW-1185">Reference proteome</keyword>
<evidence type="ECO:0000313" key="3">
    <source>
        <dbReference type="EMBL" id="WMW78938.1"/>
    </source>
</evidence>
<evidence type="ECO:0000259" key="2">
    <source>
        <dbReference type="Pfam" id="PF03364"/>
    </source>
</evidence>
<sequence>MAVVQKNVLVPYSAEQMFALVERVEDYPHFLPWCGGVNVADRQENRLKASLAINYHGIKQSFTTENINIRPSSMEMQLVDGPFRHLHGSWKFIPLREDACKIEFNLKYEFSSKLLEHLIGPVFSKISNSFVDAFCARADAVYGQQGK</sequence>
<feature type="domain" description="Coenzyme Q-binding protein COQ10 START" evidence="2">
    <location>
        <begin position="10"/>
        <end position="135"/>
    </location>
</feature>
<dbReference type="RefSeq" id="WP_309480439.1">
    <property type="nucleotide sequence ID" value="NZ_CP133720.1"/>
</dbReference>
<gene>
    <name evidence="3" type="ORF">RF679_09695</name>
</gene>
<dbReference type="PANTHER" id="PTHR12901">
    <property type="entry name" value="SPERM PROTEIN HOMOLOG"/>
    <property type="match status" value="1"/>
</dbReference>